<protein>
    <recommendedName>
        <fullName evidence="4">Alanine racemase</fullName>
        <ecNumber evidence="4">5.1.1.1</ecNumber>
    </recommendedName>
</protein>
<dbReference type="RefSeq" id="WP_263414333.1">
    <property type="nucleotide sequence ID" value="NZ_BAABBH010000001.1"/>
</dbReference>
<evidence type="ECO:0000259" key="5">
    <source>
        <dbReference type="SMART" id="SM01005"/>
    </source>
</evidence>
<evidence type="ECO:0000256" key="4">
    <source>
        <dbReference type="HAMAP-Rule" id="MF_01201"/>
    </source>
</evidence>
<dbReference type="Gene3D" id="2.40.37.10">
    <property type="entry name" value="Lyase, Ornithine Decarboxylase, Chain A, domain 1"/>
    <property type="match status" value="1"/>
</dbReference>
<dbReference type="InterPro" id="IPR009006">
    <property type="entry name" value="Ala_racemase/Decarboxylase_C"/>
</dbReference>
<proteinExistence type="inferred from homology"/>
<evidence type="ECO:0000256" key="2">
    <source>
        <dbReference type="ARBA" id="ARBA00022898"/>
    </source>
</evidence>
<gene>
    <name evidence="6" type="primary">alr</name>
    <name evidence="6" type="ORF">ACK2TP_17175</name>
</gene>
<dbReference type="InterPro" id="IPR029066">
    <property type="entry name" value="PLP-binding_barrel"/>
</dbReference>
<dbReference type="Pfam" id="PF00842">
    <property type="entry name" value="Ala_racemase_C"/>
    <property type="match status" value="1"/>
</dbReference>
<evidence type="ECO:0000313" key="6">
    <source>
        <dbReference type="EMBL" id="MFN2977507.1"/>
    </source>
</evidence>
<dbReference type="EMBL" id="JBJYXY010000001">
    <property type="protein sequence ID" value="MFN2977507.1"/>
    <property type="molecule type" value="Genomic_DNA"/>
</dbReference>
<feature type="domain" description="Alanine racemase C-terminal" evidence="5">
    <location>
        <begin position="283"/>
        <end position="416"/>
    </location>
</feature>
<dbReference type="Pfam" id="PF01168">
    <property type="entry name" value="Ala_racemase_N"/>
    <property type="match status" value="1"/>
</dbReference>
<name>A0ABW9KPL0_9BACT</name>
<dbReference type="SMART" id="SM01005">
    <property type="entry name" value="Ala_racemase_C"/>
    <property type="match status" value="1"/>
</dbReference>
<evidence type="ECO:0000256" key="1">
    <source>
        <dbReference type="ARBA" id="ARBA00001933"/>
    </source>
</evidence>
<feature type="active site" description="Proton acceptor; specific for D-alanine" evidence="4">
    <location>
        <position position="43"/>
    </location>
</feature>
<dbReference type="CDD" id="cd00430">
    <property type="entry name" value="PLPDE_III_AR"/>
    <property type="match status" value="1"/>
</dbReference>
<dbReference type="InterPro" id="IPR011079">
    <property type="entry name" value="Ala_racemase_C"/>
</dbReference>
<comment type="similarity">
    <text evidence="4">Belongs to the alanine racemase family.</text>
</comment>
<reference evidence="6 7" key="1">
    <citation type="submission" date="2024-12" db="EMBL/GenBank/DDBJ databases">
        <authorList>
            <person name="Lee Y."/>
        </authorList>
    </citation>
    <scope>NUCLEOTIDE SEQUENCE [LARGE SCALE GENOMIC DNA]</scope>
    <source>
        <strain evidence="6 7">03SUJ4</strain>
    </source>
</reference>
<dbReference type="NCBIfam" id="TIGR00492">
    <property type="entry name" value="alr"/>
    <property type="match status" value="1"/>
</dbReference>
<keyword evidence="2 4" id="KW-0663">Pyridoxal phosphate</keyword>
<accession>A0ABW9KPL0</accession>
<keyword evidence="3 4" id="KW-0413">Isomerase</keyword>
<sequence>MRPVAVQHTRPVWAEVSSGALCANYRRLCAAAGPGIKVLAVVKANAYGHGATECAPVLFGAGARWFGVTAVEEGVTVRNALRAAGIADAEARILIMCGVWQHEAAACFDHALTPVVWEPYQLALLEEEAARRGVPPRSFAVHVEVDTGMARQGVAPGPALAVLLAALQASHHLQLEALMTHFASAEVVDDPQNREQQRRFEAALHQAHEADLTPALLHAGNTSGVDSAETAAWLPTLPSTLAALGRTAPQLMTRAGLALYGYALPLHQGAAEPVSHLAAIEPALVWKTRIVSLRDLGRGETVGYNATYVTARPMRVALLPVGYADGFRRALSSTNAVEGSAVLLHGRRAPIVGRVSMDLSVVDVSAIPEAAVGDAVTLLGRDGALAISAAEHARLAGTNVYEVLCGISDRVPRLIV</sequence>
<comment type="cofactor">
    <cofactor evidence="1 4">
        <name>pyridoxal 5'-phosphate</name>
        <dbReference type="ChEBI" id="CHEBI:597326"/>
    </cofactor>
</comment>
<feature type="binding site" evidence="4">
    <location>
        <position position="357"/>
    </location>
    <ligand>
        <name>substrate</name>
    </ligand>
</feature>
<feature type="active site" description="Proton acceptor; specific for L-alanine" evidence="4">
    <location>
        <position position="304"/>
    </location>
</feature>
<organism evidence="6 7">
    <name type="scientific">Terriglobus aquaticus</name>
    <dbReference type="NCBI Taxonomy" id="940139"/>
    <lineage>
        <taxon>Bacteria</taxon>
        <taxon>Pseudomonadati</taxon>
        <taxon>Acidobacteriota</taxon>
        <taxon>Terriglobia</taxon>
        <taxon>Terriglobales</taxon>
        <taxon>Acidobacteriaceae</taxon>
        <taxon>Terriglobus</taxon>
    </lineage>
</organism>
<comment type="caution">
    <text evidence="6">The sequence shown here is derived from an EMBL/GenBank/DDBJ whole genome shotgun (WGS) entry which is preliminary data.</text>
</comment>
<evidence type="ECO:0000313" key="7">
    <source>
        <dbReference type="Proteomes" id="UP001634747"/>
    </source>
</evidence>
<dbReference type="PROSITE" id="PS00395">
    <property type="entry name" value="ALANINE_RACEMASE"/>
    <property type="match status" value="1"/>
</dbReference>
<feature type="binding site" evidence="4">
    <location>
        <position position="151"/>
    </location>
    <ligand>
        <name>substrate</name>
    </ligand>
</feature>
<comment type="function">
    <text evidence="4">Catalyzes the interconversion of L-alanine and D-alanine. May also act on other amino acids.</text>
</comment>
<dbReference type="InterPro" id="IPR000821">
    <property type="entry name" value="Ala_racemase"/>
</dbReference>
<dbReference type="Proteomes" id="UP001634747">
    <property type="component" value="Unassembled WGS sequence"/>
</dbReference>
<dbReference type="HAMAP" id="MF_01201">
    <property type="entry name" value="Ala_racemase"/>
    <property type="match status" value="1"/>
</dbReference>
<keyword evidence="7" id="KW-1185">Reference proteome</keyword>
<comment type="pathway">
    <text evidence="4">Amino-acid biosynthesis; D-alanine biosynthesis; D-alanine from L-alanine: step 1/1.</text>
</comment>
<evidence type="ECO:0000256" key="3">
    <source>
        <dbReference type="ARBA" id="ARBA00023235"/>
    </source>
</evidence>
<dbReference type="PRINTS" id="PR00992">
    <property type="entry name" value="ALARACEMASE"/>
</dbReference>
<dbReference type="EC" id="5.1.1.1" evidence="4"/>
<dbReference type="SUPFAM" id="SSF51419">
    <property type="entry name" value="PLP-binding barrel"/>
    <property type="match status" value="1"/>
</dbReference>
<dbReference type="InterPro" id="IPR020622">
    <property type="entry name" value="Ala_racemase_pyridoxalP-BS"/>
</dbReference>
<dbReference type="SUPFAM" id="SSF50621">
    <property type="entry name" value="Alanine racemase C-terminal domain-like"/>
    <property type="match status" value="1"/>
</dbReference>
<dbReference type="PANTHER" id="PTHR30511">
    <property type="entry name" value="ALANINE RACEMASE"/>
    <property type="match status" value="1"/>
</dbReference>
<feature type="modified residue" description="N6-(pyridoxal phosphate)lysine" evidence="4">
    <location>
        <position position="43"/>
    </location>
</feature>
<dbReference type="Gene3D" id="3.20.20.10">
    <property type="entry name" value="Alanine racemase"/>
    <property type="match status" value="1"/>
</dbReference>
<dbReference type="PANTHER" id="PTHR30511:SF0">
    <property type="entry name" value="ALANINE RACEMASE, CATABOLIC-RELATED"/>
    <property type="match status" value="1"/>
</dbReference>
<dbReference type="GO" id="GO:0008784">
    <property type="term" value="F:alanine racemase activity"/>
    <property type="evidence" value="ECO:0007669"/>
    <property type="project" value="UniProtKB-EC"/>
</dbReference>
<comment type="catalytic activity">
    <reaction evidence="4">
        <text>L-alanine = D-alanine</text>
        <dbReference type="Rhea" id="RHEA:20249"/>
        <dbReference type="ChEBI" id="CHEBI:57416"/>
        <dbReference type="ChEBI" id="CHEBI:57972"/>
        <dbReference type="EC" id="5.1.1.1"/>
    </reaction>
</comment>
<dbReference type="InterPro" id="IPR001608">
    <property type="entry name" value="Ala_racemase_N"/>
</dbReference>